<name>A0A2T6B1T1_9RHOB</name>
<keyword evidence="3" id="KW-1185">Reference proteome</keyword>
<dbReference type="CDD" id="cd00090">
    <property type="entry name" value="HTH_ARSR"/>
    <property type="match status" value="1"/>
</dbReference>
<proteinExistence type="predicted"/>
<organism evidence="2 3">
    <name type="scientific">Gemmobacter caeni</name>
    <dbReference type="NCBI Taxonomy" id="589035"/>
    <lineage>
        <taxon>Bacteria</taxon>
        <taxon>Pseudomonadati</taxon>
        <taxon>Pseudomonadota</taxon>
        <taxon>Alphaproteobacteria</taxon>
        <taxon>Rhodobacterales</taxon>
        <taxon>Paracoccaceae</taxon>
        <taxon>Gemmobacter</taxon>
    </lineage>
</organism>
<dbReference type="GO" id="GO:0032791">
    <property type="term" value="F:lead ion binding"/>
    <property type="evidence" value="ECO:0007669"/>
    <property type="project" value="TreeGrafter"/>
</dbReference>
<dbReference type="InterPro" id="IPR036388">
    <property type="entry name" value="WH-like_DNA-bd_sf"/>
</dbReference>
<evidence type="ECO:0000313" key="3">
    <source>
        <dbReference type="Proteomes" id="UP000244224"/>
    </source>
</evidence>
<dbReference type="Proteomes" id="UP000244224">
    <property type="component" value="Unassembled WGS sequence"/>
</dbReference>
<reference evidence="2 3" key="1">
    <citation type="submission" date="2018-04" db="EMBL/GenBank/DDBJ databases">
        <title>Genomic Encyclopedia of Archaeal and Bacterial Type Strains, Phase II (KMG-II): from individual species to whole genera.</title>
        <authorList>
            <person name="Goeker M."/>
        </authorList>
    </citation>
    <scope>NUCLEOTIDE SEQUENCE [LARGE SCALE GENOMIC DNA]</scope>
    <source>
        <strain evidence="2 3">DSM 21823</strain>
    </source>
</reference>
<gene>
    <name evidence="2" type="ORF">C8N34_106174</name>
</gene>
<dbReference type="PANTHER" id="PTHR39168:SF1">
    <property type="entry name" value="TRANSCRIPTIONAL REGULATORY PROTEIN"/>
    <property type="match status" value="1"/>
</dbReference>
<dbReference type="RefSeq" id="WP_108128931.1">
    <property type="nucleotide sequence ID" value="NZ_QBKP01000006.1"/>
</dbReference>
<comment type="caution">
    <text evidence="2">The sequence shown here is derived from an EMBL/GenBank/DDBJ whole genome shotgun (WGS) entry which is preliminary data.</text>
</comment>
<dbReference type="InterPro" id="IPR011991">
    <property type="entry name" value="ArsR-like_HTH"/>
</dbReference>
<dbReference type="AlphaFoldDB" id="A0A2T6B1T1"/>
<dbReference type="OrthoDB" id="9797716at2"/>
<dbReference type="Gene3D" id="1.10.10.10">
    <property type="entry name" value="Winged helix-like DNA-binding domain superfamily/Winged helix DNA-binding domain"/>
    <property type="match status" value="1"/>
</dbReference>
<sequence>MKEGPDLARIAALIGEPARANILTALMAGRALTVTELAAEAGVTVQTASGHLARLEEGGLVVPRRSGRHKYFALRGVEVARVLEALLGLAAARGHLRSRPGPRDPSLRAARVCYDHMAGEAGIRLYDSLLARGFLGPAPEGLALTDAGATFVTSFGIDLAALRAGRRRVLCRDCLDWSERRSHLAGALGRAMLDHMLGLAWLHRVEGSRALRFTPAGRRAFDAAFPPVEDWFPEGSTPQAA</sequence>
<dbReference type="GO" id="GO:0003677">
    <property type="term" value="F:DNA binding"/>
    <property type="evidence" value="ECO:0007669"/>
    <property type="project" value="TreeGrafter"/>
</dbReference>
<dbReference type="InterPro" id="IPR001845">
    <property type="entry name" value="HTH_ArsR_DNA-bd_dom"/>
</dbReference>
<accession>A0A2T6B1T1</accession>
<dbReference type="GO" id="GO:0003700">
    <property type="term" value="F:DNA-binding transcription factor activity"/>
    <property type="evidence" value="ECO:0007669"/>
    <property type="project" value="InterPro"/>
</dbReference>
<dbReference type="GO" id="GO:0010288">
    <property type="term" value="P:response to lead ion"/>
    <property type="evidence" value="ECO:0007669"/>
    <property type="project" value="TreeGrafter"/>
</dbReference>
<protein>
    <submittedName>
        <fullName evidence="2">ArsR family transcriptional regulator</fullName>
    </submittedName>
</protein>
<dbReference type="Pfam" id="PF12840">
    <property type="entry name" value="HTH_20"/>
    <property type="match status" value="1"/>
</dbReference>
<evidence type="ECO:0000259" key="1">
    <source>
        <dbReference type="PROSITE" id="PS50987"/>
    </source>
</evidence>
<evidence type="ECO:0000313" key="2">
    <source>
        <dbReference type="EMBL" id="PTX49992.1"/>
    </source>
</evidence>
<dbReference type="EMBL" id="QBKP01000006">
    <property type="protein sequence ID" value="PTX49992.1"/>
    <property type="molecule type" value="Genomic_DNA"/>
</dbReference>
<dbReference type="PROSITE" id="PS50987">
    <property type="entry name" value="HTH_ARSR_2"/>
    <property type="match status" value="1"/>
</dbReference>
<feature type="domain" description="HTH arsR-type" evidence="1">
    <location>
        <begin position="1"/>
        <end position="94"/>
    </location>
</feature>
<dbReference type="PRINTS" id="PR00778">
    <property type="entry name" value="HTHARSR"/>
</dbReference>
<dbReference type="SUPFAM" id="SSF46785">
    <property type="entry name" value="Winged helix' DNA-binding domain"/>
    <property type="match status" value="1"/>
</dbReference>
<dbReference type="GO" id="GO:0046686">
    <property type="term" value="P:response to cadmium ion"/>
    <property type="evidence" value="ECO:0007669"/>
    <property type="project" value="TreeGrafter"/>
</dbReference>
<dbReference type="InterPro" id="IPR036390">
    <property type="entry name" value="WH_DNA-bd_sf"/>
</dbReference>
<dbReference type="InterPro" id="IPR052543">
    <property type="entry name" value="HTH_Metal-responsive_Reg"/>
</dbReference>
<dbReference type="GO" id="GO:0097063">
    <property type="term" value="F:cadmium ion sensor activity"/>
    <property type="evidence" value="ECO:0007669"/>
    <property type="project" value="TreeGrafter"/>
</dbReference>
<dbReference type="PANTHER" id="PTHR39168">
    <property type="entry name" value="TRANSCRIPTIONAL REGULATOR-RELATED"/>
    <property type="match status" value="1"/>
</dbReference>
<dbReference type="SMART" id="SM00418">
    <property type="entry name" value="HTH_ARSR"/>
    <property type="match status" value="1"/>
</dbReference>